<proteinExistence type="predicted"/>
<protein>
    <submittedName>
        <fullName evidence="5">MFS transporter</fullName>
    </submittedName>
</protein>
<dbReference type="GO" id="GO:0005886">
    <property type="term" value="C:plasma membrane"/>
    <property type="evidence" value="ECO:0007669"/>
    <property type="project" value="TreeGrafter"/>
</dbReference>
<gene>
    <name evidence="5" type="ORF">WT57_03960</name>
</gene>
<reference evidence="5 6" key="1">
    <citation type="submission" date="2015-11" db="EMBL/GenBank/DDBJ databases">
        <title>Expanding the genomic diversity of Burkholderia species for the development of highly accurate diagnostics.</title>
        <authorList>
            <person name="Sahl J."/>
            <person name="Keim P."/>
            <person name="Wagner D."/>
        </authorList>
    </citation>
    <scope>NUCLEOTIDE SEQUENCE [LARGE SCALE GENOMIC DNA]</scope>
    <source>
        <strain evidence="5 6">MSMB574WGS</strain>
    </source>
</reference>
<dbReference type="InterPro" id="IPR011701">
    <property type="entry name" value="MFS"/>
</dbReference>
<feature type="transmembrane region" description="Helical" evidence="4">
    <location>
        <begin position="265"/>
        <end position="287"/>
    </location>
</feature>
<feature type="transmembrane region" description="Helical" evidence="4">
    <location>
        <begin position="134"/>
        <end position="155"/>
    </location>
</feature>
<sequence length="391" mass="38968">MSSLWRTVASLNAVSTCAQIAQFGLGFTVLPVWLAGRGLGASQVGLFSSAQFAGMLAGLAIAPVLLARVGAKRTVMLALAATLAGFAAMPLAGWPLWIAPGALIGLGLGLRWIGNETWLYGLVPPETSGRVVGVHEALIGLGGVVAPAFAAASGVDGRATFAAGIAFTLLAAMPLMATAYDPRTHVRARRPNGPRAPRAPLGPLVGLGIVVAAVAGLCDGALYGLLSFFAAGRGLSGAQAATLLMQFGIGAIAMQVPVGWLVDRAGLAIAIVATAATGTAAALGLALPTPSPWATTVAAIALGGANSAFLTLAMCAAAAANGDAPGRAMRVISLAFGFASIGGPLVASALMKAFGSEVLTTLVALASAMLAIYVLGVQAGRRDATRARLVR</sequence>
<dbReference type="PANTHER" id="PTHR23521">
    <property type="entry name" value="TRANSPORTER MFS SUPERFAMILY"/>
    <property type="match status" value="1"/>
</dbReference>
<dbReference type="SUPFAM" id="SSF103473">
    <property type="entry name" value="MFS general substrate transporter"/>
    <property type="match status" value="1"/>
</dbReference>
<feature type="transmembrane region" description="Helical" evidence="4">
    <location>
        <begin position="161"/>
        <end position="180"/>
    </location>
</feature>
<dbReference type="RefSeq" id="WP_060300392.1">
    <property type="nucleotide sequence ID" value="NZ_LPJX01000066.1"/>
</dbReference>
<dbReference type="AlphaFoldDB" id="A0A132ET44"/>
<feature type="transmembrane region" description="Helical" evidence="4">
    <location>
        <begin position="201"/>
        <end position="226"/>
    </location>
</feature>
<dbReference type="PANTHER" id="PTHR23521:SF2">
    <property type="entry name" value="TRANSPORTER MFS SUPERFAMILY"/>
    <property type="match status" value="1"/>
</dbReference>
<evidence type="ECO:0000256" key="1">
    <source>
        <dbReference type="ARBA" id="ARBA00022692"/>
    </source>
</evidence>
<feature type="transmembrane region" description="Helical" evidence="4">
    <location>
        <begin position="331"/>
        <end position="351"/>
    </location>
</feature>
<dbReference type="Pfam" id="PF07690">
    <property type="entry name" value="MFS_1"/>
    <property type="match status" value="2"/>
</dbReference>
<keyword evidence="1 4" id="KW-0812">Transmembrane</keyword>
<name>A0A132ET44_9BURK</name>
<evidence type="ECO:0000256" key="2">
    <source>
        <dbReference type="ARBA" id="ARBA00022989"/>
    </source>
</evidence>
<keyword evidence="2 4" id="KW-1133">Transmembrane helix</keyword>
<keyword evidence="3 4" id="KW-0472">Membrane</keyword>
<dbReference type="InterPro" id="IPR036259">
    <property type="entry name" value="MFS_trans_sf"/>
</dbReference>
<organism evidence="5 6">
    <name type="scientific">Burkholderia pseudomultivorans</name>
    <dbReference type="NCBI Taxonomy" id="1207504"/>
    <lineage>
        <taxon>Bacteria</taxon>
        <taxon>Pseudomonadati</taxon>
        <taxon>Pseudomonadota</taxon>
        <taxon>Betaproteobacteria</taxon>
        <taxon>Burkholderiales</taxon>
        <taxon>Burkholderiaceae</taxon>
        <taxon>Burkholderia</taxon>
        <taxon>Burkholderia cepacia complex</taxon>
    </lineage>
</organism>
<feature type="transmembrane region" description="Helical" evidence="4">
    <location>
        <begin position="357"/>
        <end position="376"/>
    </location>
</feature>
<dbReference type="GO" id="GO:0022857">
    <property type="term" value="F:transmembrane transporter activity"/>
    <property type="evidence" value="ECO:0007669"/>
    <property type="project" value="InterPro"/>
</dbReference>
<feature type="transmembrane region" description="Helical" evidence="4">
    <location>
        <begin position="74"/>
        <end position="91"/>
    </location>
</feature>
<evidence type="ECO:0000313" key="5">
    <source>
        <dbReference type="EMBL" id="KWF58583.1"/>
    </source>
</evidence>
<evidence type="ECO:0000256" key="4">
    <source>
        <dbReference type="SAM" id="Phobius"/>
    </source>
</evidence>
<dbReference type="EMBL" id="LPJX01000066">
    <property type="protein sequence ID" value="KWF58583.1"/>
    <property type="molecule type" value="Genomic_DNA"/>
</dbReference>
<evidence type="ECO:0000313" key="6">
    <source>
        <dbReference type="Proteomes" id="UP000061512"/>
    </source>
</evidence>
<dbReference type="Gene3D" id="1.20.1250.20">
    <property type="entry name" value="MFS general substrate transporter like domains"/>
    <property type="match status" value="2"/>
</dbReference>
<dbReference type="Proteomes" id="UP000061512">
    <property type="component" value="Unassembled WGS sequence"/>
</dbReference>
<accession>A0A132ET44</accession>
<feature type="transmembrane region" description="Helical" evidence="4">
    <location>
        <begin position="12"/>
        <end position="34"/>
    </location>
</feature>
<feature type="transmembrane region" description="Helical" evidence="4">
    <location>
        <begin position="97"/>
        <end position="114"/>
    </location>
</feature>
<feature type="transmembrane region" description="Helical" evidence="4">
    <location>
        <begin position="293"/>
        <end position="319"/>
    </location>
</feature>
<evidence type="ECO:0000256" key="3">
    <source>
        <dbReference type="ARBA" id="ARBA00023136"/>
    </source>
</evidence>
<feature type="transmembrane region" description="Helical" evidence="4">
    <location>
        <begin position="238"/>
        <end position="258"/>
    </location>
</feature>
<feature type="transmembrane region" description="Helical" evidence="4">
    <location>
        <begin position="46"/>
        <end position="67"/>
    </location>
</feature>
<comment type="caution">
    <text evidence="5">The sequence shown here is derived from an EMBL/GenBank/DDBJ whole genome shotgun (WGS) entry which is preliminary data.</text>
</comment>